<dbReference type="Proteomes" id="UP000257109">
    <property type="component" value="Unassembled WGS sequence"/>
</dbReference>
<comment type="caution">
    <text evidence="1">The sequence shown here is derived from an EMBL/GenBank/DDBJ whole genome shotgun (WGS) entry which is preliminary data.</text>
</comment>
<accession>A0A371E772</accession>
<organism evidence="1 2">
    <name type="scientific">Mucuna pruriens</name>
    <name type="common">Velvet bean</name>
    <name type="synonym">Dolichos pruriens</name>
    <dbReference type="NCBI Taxonomy" id="157652"/>
    <lineage>
        <taxon>Eukaryota</taxon>
        <taxon>Viridiplantae</taxon>
        <taxon>Streptophyta</taxon>
        <taxon>Embryophyta</taxon>
        <taxon>Tracheophyta</taxon>
        <taxon>Spermatophyta</taxon>
        <taxon>Magnoliopsida</taxon>
        <taxon>eudicotyledons</taxon>
        <taxon>Gunneridae</taxon>
        <taxon>Pentapetalae</taxon>
        <taxon>rosids</taxon>
        <taxon>fabids</taxon>
        <taxon>Fabales</taxon>
        <taxon>Fabaceae</taxon>
        <taxon>Papilionoideae</taxon>
        <taxon>50 kb inversion clade</taxon>
        <taxon>NPAAA clade</taxon>
        <taxon>indigoferoid/millettioid clade</taxon>
        <taxon>Phaseoleae</taxon>
        <taxon>Mucuna</taxon>
    </lineage>
</organism>
<protein>
    <submittedName>
        <fullName evidence="1">Uncharacterized protein</fullName>
    </submittedName>
</protein>
<reference evidence="1" key="1">
    <citation type="submission" date="2018-05" db="EMBL/GenBank/DDBJ databases">
        <title>Draft genome of Mucuna pruriens seed.</title>
        <authorList>
            <person name="Nnadi N.E."/>
            <person name="Vos R."/>
            <person name="Hasami M.H."/>
            <person name="Devisetty U.K."/>
            <person name="Aguiy J.C."/>
        </authorList>
    </citation>
    <scope>NUCLEOTIDE SEQUENCE [LARGE SCALE GENOMIC DNA]</scope>
    <source>
        <strain evidence="1">JCA_2017</strain>
    </source>
</reference>
<evidence type="ECO:0000313" key="2">
    <source>
        <dbReference type="Proteomes" id="UP000257109"/>
    </source>
</evidence>
<feature type="non-terminal residue" evidence="1">
    <location>
        <position position="1"/>
    </location>
</feature>
<gene>
    <name evidence="1" type="ORF">CR513_59880</name>
</gene>
<keyword evidence="2" id="KW-1185">Reference proteome</keyword>
<dbReference type="EMBL" id="QJKJ01015862">
    <property type="protein sequence ID" value="RDX61849.1"/>
    <property type="molecule type" value="Genomic_DNA"/>
</dbReference>
<sequence length="203" mass="23348">MEKPNTCYIGGTVAMVHPRSSEAKVTPRRPLCCRWFPNETKLSPIILLIQLRPRGISVLYNQNVAFLILLAFSNRSLDSLWFYTNIFTSTDAKECPKTDLEKPNASFLVESQKVENLTPGCDEFGGTSSAFEQVRGRETRKRDKKKRRKLGFDVKEVSGYLKFKEESYKHHIHMCQNKMPPFHDDVAMKQHLKSWAYAVACTL</sequence>
<dbReference type="OrthoDB" id="1725654at2759"/>
<proteinExistence type="predicted"/>
<dbReference type="AlphaFoldDB" id="A0A371E772"/>
<name>A0A371E772_MUCPR</name>
<evidence type="ECO:0000313" key="1">
    <source>
        <dbReference type="EMBL" id="RDX61849.1"/>
    </source>
</evidence>